<dbReference type="STRING" id="336831.WG68_11115"/>
<evidence type="ECO:0000313" key="10">
    <source>
        <dbReference type="EMBL" id="KKO45269.1"/>
    </source>
</evidence>
<dbReference type="SUPFAM" id="SSF51306">
    <property type="entry name" value="LexA/Signal peptidase"/>
    <property type="match status" value="1"/>
</dbReference>
<dbReference type="InterPro" id="IPR019758">
    <property type="entry name" value="Pept_S26A_signal_pept_1_CS"/>
</dbReference>
<keyword evidence="5 7" id="KW-0378">Hydrolase</keyword>
<sequence>MNKLKQLWRANRGLIVFICLMFVFRSAVADWNDVPTGSMQPTIEIGDRILVNKMAYDLRLPFSTVSMLKRADPKRGDIVIFASEAAGSRLVKRVIGVPGDVVAMQQNVLSINGQQLAYEAEDMAKARVDAAAEHAVLLTEQLEGIRHAVKLAPASGGLASFAPVRVPEGHYLVLGDNRDNSADSRVIGFVPRHEIVGRAGKVLFSLDYDNYYLPRSERFLAAL</sequence>
<dbReference type="InterPro" id="IPR019533">
    <property type="entry name" value="Peptidase_S26"/>
</dbReference>
<feature type="domain" description="Peptidase S26" evidence="9">
    <location>
        <begin position="14"/>
        <end position="200"/>
    </location>
</feature>
<dbReference type="GO" id="GO:0016020">
    <property type="term" value="C:membrane"/>
    <property type="evidence" value="ECO:0007669"/>
    <property type="project" value="UniProtKB-SubCell"/>
</dbReference>
<dbReference type="PRINTS" id="PR00727">
    <property type="entry name" value="LEADERPTASE"/>
</dbReference>
<dbReference type="OrthoDB" id="9815782at2"/>
<reference evidence="10 11" key="1">
    <citation type="submission" date="2015-03" db="EMBL/GenBank/DDBJ databases">
        <title>Draft genome sequences of two protease-producing strains of Arsukibacterium isolated from two cold and alkaline environments.</title>
        <authorList>
            <person name="Lylloff J.E."/>
            <person name="Skov L.B."/>
            <person name="Jepsen M."/>
            <person name="Hallin P.F."/>
            <person name="Sorensen S.J."/>
            <person name="Stougaard P."/>
            <person name="Glaring M.A."/>
        </authorList>
    </citation>
    <scope>NUCLEOTIDE SEQUENCE [LARGE SCALE GENOMIC DNA]</scope>
    <source>
        <strain evidence="10 11">GCM72</strain>
    </source>
</reference>
<gene>
    <name evidence="10" type="ORF">WG68_11115</name>
</gene>
<feature type="active site" evidence="6">
    <location>
        <position position="92"/>
    </location>
</feature>
<dbReference type="InterPro" id="IPR019757">
    <property type="entry name" value="Pept_S26A_signal_pept_1_Lys-AS"/>
</dbReference>
<dbReference type="GO" id="GO:0004252">
    <property type="term" value="F:serine-type endopeptidase activity"/>
    <property type="evidence" value="ECO:0007669"/>
    <property type="project" value="InterPro"/>
</dbReference>
<evidence type="ECO:0000313" key="11">
    <source>
        <dbReference type="Proteomes" id="UP000034228"/>
    </source>
</evidence>
<dbReference type="InterPro" id="IPR000223">
    <property type="entry name" value="Pept_S26A_signal_pept_1"/>
</dbReference>
<organism evidence="10 11">
    <name type="scientific">Arsukibacterium ikkense</name>
    <dbReference type="NCBI Taxonomy" id="336831"/>
    <lineage>
        <taxon>Bacteria</taxon>
        <taxon>Pseudomonadati</taxon>
        <taxon>Pseudomonadota</taxon>
        <taxon>Gammaproteobacteria</taxon>
        <taxon>Chromatiales</taxon>
        <taxon>Chromatiaceae</taxon>
        <taxon>Arsukibacterium</taxon>
    </lineage>
</organism>
<dbReference type="InterPro" id="IPR036286">
    <property type="entry name" value="LexA/Signal_pep-like_sf"/>
</dbReference>
<dbReference type="NCBIfam" id="TIGR02227">
    <property type="entry name" value="sigpep_I_bact"/>
    <property type="match status" value="1"/>
</dbReference>
<dbReference type="EC" id="3.4.21.89" evidence="3 7"/>
<dbReference type="GO" id="GO:0009003">
    <property type="term" value="F:signal peptidase activity"/>
    <property type="evidence" value="ECO:0007669"/>
    <property type="project" value="UniProtKB-EC"/>
</dbReference>
<feature type="chain" id="PRO_5005644262" description="Signal peptidase I" evidence="8">
    <location>
        <begin position="30"/>
        <end position="223"/>
    </location>
</feature>
<protein>
    <recommendedName>
        <fullName evidence="4 7">Signal peptidase I</fullName>
        <ecNumber evidence="3 7">3.4.21.89</ecNumber>
    </recommendedName>
</protein>
<dbReference type="AlphaFoldDB" id="A0A0M2V4E0"/>
<name>A0A0M2V4E0_9GAMM</name>
<evidence type="ECO:0000256" key="4">
    <source>
        <dbReference type="ARBA" id="ARBA00019232"/>
    </source>
</evidence>
<dbReference type="Pfam" id="PF10502">
    <property type="entry name" value="Peptidase_S26"/>
    <property type="match status" value="1"/>
</dbReference>
<dbReference type="Proteomes" id="UP000034228">
    <property type="component" value="Unassembled WGS sequence"/>
</dbReference>
<evidence type="ECO:0000256" key="6">
    <source>
        <dbReference type="PIRSR" id="PIRSR600223-1"/>
    </source>
</evidence>
<keyword evidence="11" id="KW-1185">Reference proteome</keyword>
<feature type="active site" evidence="6">
    <location>
        <position position="38"/>
    </location>
</feature>
<dbReference type="EMBL" id="LAHO01000010">
    <property type="protein sequence ID" value="KKO45269.1"/>
    <property type="molecule type" value="Genomic_DNA"/>
</dbReference>
<proteinExistence type="inferred from homology"/>
<comment type="caution">
    <text evidence="10">The sequence shown here is derived from an EMBL/GenBank/DDBJ whole genome shotgun (WGS) entry which is preliminary data.</text>
</comment>
<evidence type="ECO:0000256" key="8">
    <source>
        <dbReference type="SAM" id="SignalP"/>
    </source>
</evidence>
<dbReference type="PATRIC" id="fig|336831.14.peg.432"/>
<dbReference type="PANTHER" id="PTHR43390:SF1">
    <property type="entry name" value="CHLOROPLAST PROCESSING PEPTIDASE"/>
    <property type="match status" value="1"/>
</dbReference>
<dbReference type="RefSeq" id="WP_046557764.1">
    <property type="nucleotide sequence ID" value="NZ_LAHO01000010.1"/>
</dbReference>
<dbReference type="PANTHER" id="PTHR43390">
    <property type="entry name" value="SIGNAL PEPTIDASE I"/>
    <property type="match status" value="1"/>
</dbReference>
<feature type="signal peptide" evidence="8">
    <location>
        <begin position="1"/>
        <end position="29"/>
    </location>
</feature>
<comment type="catalytic activity">
    <reaction evidence="1 7">
        <text>Cleavage of hydrophobic, N-terminal signal or leader sequences from secreted and periplasmic proteins.</text>
        <dbReference type="EC" id="3.4.21.89"/>
    </reaction>
</comment>
<evidence type="ECO:0000256" key="1">
    <source>
        <dbReference type="ARBA" id="ARBA00000677"/>
    </source>
</evidence>
<comment type="similarity">
    <text evidence="2 7">Belongs to the peptidase S26 family.</text>
</comment>
<dbReference type="PROSITE" id="PS00761">
    <property type="entry name" value="SPASE_I_3"/>
    <property type="match status" value="1"/>
</dbReference>
<accession>A0A0M2V4E0</accession>
<dbReference type="CDD" id="cd06530">
    <property type="entry name" value="S26_SPase_I"/>
    <property type="match status" value="1"/>
</dbReference>
<evidence type="ECO:0000259" key="9">
    <source>
        <dbReference type="Pfam" id="PF10502"/>
    </source>
</evidence>
<evidence type="ECO:0000256" key="3">
    <source>
        <dbReference type="ARBA" id="ARBA00013208"/>
    </source>
</evidence>
<comment type="subcellular location">
    <subcellularLocation>
        <location evidence="7">Membrane</location>
        <topology evidence="7">Multi-pass membrane protein</topology>
    </subcellularLocation>
</comment>
<keyword evidence="7" id="KW-0645">Protease</keyword>
<dbReference type="GO" id="GO:0006465">
    <property type="term" value="P:signal peptide processing"/>
    <property type="evidence" value="ECO:0007669"/>
    <property type="project" value="InterPro"/>
</dbReference>
<keyword evidence="8" id="KW-0732">Signal</keyword>
<evidence type="ECO:0000256" key="5">
    <source>
        <dbReference type="ARBA" id="ARBA00022801"/>
    </source>
</evidence>
<evidence type="ECO:0000256" key="7">
    <source>
        <dbReference type="RuleBase" id="RU362042"/>
    </source>
</evidence>
<dbReference type="PROSITE" id="PS00760">
    <property type="entry name" value="SPASE_I_2"/>
    <property type="match status" value="1"/>
</dbReference>
<evidence type="ECO:0000256" key="2">
    <source>
        <dbReference type="ARBA" id="ARBA00009370"/>
    </source>
</evidence>
<dbReference type="Gene3D" id="2.10.109.10">
    <property type="entry name" value="Umud Fragment, subunit A"/>
    <property type="match status" value="1"/>
</dbReference>